<dbReference type="GO" id="GO:0005085">
    <property type="term" value="F:guanyl-nucleotide exchange factor activity"/>
    <property type="evidence" value="ECO:0007669"/>
    <property type="project" value="UniProtKB-KW"/>
</dbReference>
<evidence type="ECO:0000256" key="3">
    <source>
        <dbReference type="PROSITE-ProRule" id="PRU00168"/>
    </source>
</evidence>
<keyword evidence="2 3" id="KW-0344">Guanine-nucleotide releasing factor</keyword>
<evidence type="ECO:0000256" key="1">
    <source>
        <dbReference type="ARBA" id="ARBA00022443"/>
    </source>
</evidence>
<dbReference type="PROSITE" id="PS50002">
    <property type="entry name" value="SH3"/>
    <property type="match status" value="1"/>
</dbReference>
<dbReference type="SMART" id="SM00229">
    <property type="entry name" value="RasGEFN"/>
    <property type="match status" value="1"/>
</dbReference>
<dbReference type="InterPro" id="IPR000651">
    <property type="entry name" value="Ras-like_Gua-exchang_fac_N"/>
</dbReference>
<feature type="compositionally biased region" description="Low complexity" evidence="5">
    <location>
        <begin position="826"/>
        <end position="846"/>
    </location>
</feature>
<dbReference type="PROSITE" id="PS50212">
    <property type="entry name" value="RASGEF_NTER"/>
    <property type="match status" value="1"/>
</dbReference>
<feature type="compositionally biased region" description="Low complexity" evidence="5">
    <location>
        <begin position="963"/>
        <end position="978"/>
    </location>
</feature>
<feature type="region of interest" description="Disordered" evidence="5">
    <location>
        <begin position="1397"/>
        <end position="1421"/>
    </location>
</feature>
<feature type="region of interest" description="Disordered" evidence="5">
    <location>
        <begin position="1609"/>
        <end position="1633"/>
    </location>
</feature>
<keyword evidence="1 4" id="KW-0728">SH3 domain</keyword>
<evidence type="ECO:0000313" key="9">
    <source>
        <dbReference type="EMBL" id="KAG9320009.1"/>
    </source>
</evidence>
<dbReference type="InterPro" id="IPR036964">
    <property type="entry name" value="RASGEF_cat_dom_sf"/>
</dbReference>
<dbReference type="GO" id="GO:0005886">
    <property type="term" value="C:plasma membrane"/>
    <property type="evidence" value="ECO:0007669"/>
    <property type="project" value="TreeGrafter"/>
</dbReference>
<dbReference type="InterPro" id="IPR036028">
    <property type="entry name" value="SH3-like_dom_sf"/>
</dbReference>
<feature type="compositionally biased region" description="Low complexity" evidence="5">
    <location>
        <begin position="898"/>
        <end position="914"/>
    </location>
</feature>
<feature type="domain" description="Ras-GEF" evidence="7">
    <location>
        <begin position="1451"/>
        <end position="1695"/>
    </location>
</feature>
<dbReference type="CDD" id="cd06224">
    <property type="entry name" value="REM"/>
    <property type="match status" value="1"/>
</dbReference>
<feature type="compositionally biased region" description="Polar residues" evidence="5">
    <location>
        <begin position="1058"/>
        <end position="1076"/>
    </location>
</feature>
<feature type="compositionally biased region" description="Polar residues" evidence="5">
    <location>
        <begin position="1731"/>
        <end position="1742"/>
    </location>
</feature>
<feature type="region of interest" description="Disordered" evidence="5">
    <location>
        <begin position="579"/>
        <end position="616"/>
    </location>
</feature>
<feature type="domain" description="N-terminal Ras-GEF" evidence="8">
    <location>
        <begin position="1211"/>
        <end position="1342"/>
    </location>
</feature>
<dbReference type="PANTHER" id="PTHR23113">
    <property type="entry name" value="GUANINE NUCLEOTIDE EXCHANGE FACTOR"/>
    <property type="match status" value="1"/>
</dbReference>
<proteinExistence type="predicted"/>
<evidence type="ECO:0000256" key="4">
    <source>
        <dbReference type="PROSITE-ProRule" id="PRU00192"/>
    </source>
</evidence>
<feature type="region of interest" description="Disordered" evidence="5">
    <location>
        <begin position="791"/>
        <end position="1188"/>
    </location>
</feature>
<evidence type="ECO:0000259" key="6">
    <source>
        <dbReference type="PROSITE" id="PS50002"/>
    </source>
</evidence>
<feature type="compositionally biased region" description="Basic and acidic residues" evidence="5">
    <location>
        <begin position="988"/>
        <end position="1024"/>
    </location>
</feature>
<evidence type="ECO:0000313" key="10">
    <source>
        <dbReference type="Proteomes" id="UP000717515"/>
    </source>
</evidence>
<dbReference type="SUPFAM" id="SSF48366">
    <property type="entry name" value="Ras GEF"/>
    <property type="match status" value="1"/>
</dbReference>
<organism evidence="9 10">
    <name type="scientific">Mortierella alpina</name>
    <name type="common">Oleaginous fungus</name>
    <name type="synonym">Mortierella renispora</name>
    <dbReference type="NCBI Taxonomy" id="64518"/>
    <lineage>
        <taxon>Eukaryota</taxon>
        <taxon>Fungi</taxon>
        <taxon>Fungi incertae sedis</taxon>
        <taxon>Mucoromycota</taxon>
        <taxon>Mortierellomycotina</taxon>
        <taxon>Mortierellomycetes</taxon>
        <taxon>Mortierellales</taxon>
        <taxon>Mortierellaceae</taxon>
        <taxon>Mortierella</taxon>
    </lineage>
</organism>
<dbReference type="Proteomes" id="UP000717515">
    <property type="component" value="Unassembled WGS sequence"/>
</dbReference>
<dbReference type="Pfam" id="PF00018">
    <property type="entry name" value="SH3_1"/>
    <property type="match status" value="1"/>
</dbReference>
<dbReference type="SUPFAM" id="SSF50044">
    <property type="entry name" value="SH3-domain"/>
    <property type="match status" value="1"/>
</dbReference>
<dbReference type="InterPro" id="IPR001895">
    <property type="entry name" value="RASGEF_cat_dom"/>
</dbReference>
<dbReference type="Gene3D" id="1.20.870.10">
    <property type="entry name" value="Son of sevenless (SoS) protein Chain: S domain 1"/>
    <property type="match status" value="1"/>
</dbReference>
<dbReference type="EMBL" id="JAIFTL010000341">
    <property type="protein sequence ID" value="KAG9320009.1"/>
    <property type="molecule type" value="Genomic_DNA"/>
</dbReference>
<feature type="compositionally biased region" description="Basic and acidic residues" evidence="5">
    <location>
        <begin position="741"/>
        <end position="751"/>
    </location>
</feature>
<feature type="region of interest" description="Disordered" evidence="5">
    <location>
        <begin position="1696"/>
        <end position="1742"/>
    </location>
</feature>
<reference evidence="9" key="1">
    <citation type="submission" date="2021-07" db="EMBL/GenBank/DDBJ databases">
        <title>Draft genome of Mortierella alpina, strain LL118, isolated from an aspen leaf litter sample.</title>
        <authorList>
            <person name="Yang S."/>
            <person name="Vinatzer B.A."/>
        </authorList>
    </citation>
    <scope>NUCLEOTIDE SEQUENCE</scope>
    <source>
        <strain evidence="9">LL118</strain>
    </source>
</reference>
<feature type="compositionally biased region" description="Polar residues" evidence="5">
    <location>
        <begin position="1622"/>
        <end position="1633"/>
    </location>
</feature>
<feature type="compositionally biased region" description="Polar residues" evidence="5">
    <location>
        <begin position="356"/>
        <end position="369"/>
    </location>
</feature>
<feature type="compositionally biased region" description="Gly residues" evidence="5">
    <location>
        <begin position="1709"/>
        <end position="1728"/>
    </location>
</feature>
<dbReference type="SMART" id="SM00147">
    <property type="entry name" value="RasGEF"/>
    <property type="match status" value="1"/>
</dbReference>
<dbReference type="Pfam" id="PF00617">
    <property type="entry name" value="RasGEF"/>
    <property type="match status" value="1"/>
</dbReference>
<feature type="region of interest" description="Disordered" evidence="5">
    <location>
        <begin position="694"/>
        <end position="751"/>
    </location>
</feature>
<evidence type="ECO:0000259" key="7">
    <source>
        <dbReference type="PROSITE" id="PS50009"/>
    </source>
</evidence>
<accession>A0A9P8A077</accession>
<feature type="region of interest" description="Disordered" evidence="5">
    <location>
        <begin position="356"/>
        <end position="376"/>
    </location>
</feature>
<dbReference type="InterPro" id="IPR008937">
    <property type="entry name" value="Ras-like_GEF"/>
</dbReference>
<evidence type="ECO:0000256" key="5">
    <source>
        <dbReference type="SAM" id="MobiDB-lite"/>
    </source>
</evidence>
<dbReference type="InterPro" id="IPR001452">
    <property type="entry name" value="SH3_domain"/>
</dbReference>
<dbReference type="GO" id="GO:0007265">
    <property type="term" value="P:Ras protein signal transduction"/>
    <property type="evidence" value="ECO:0007669"/>
    <property type="project" value="TreeGrafter"/>
</dbReference>
<feature type="compositionally biased region" description="Polar residues" evidence="5">
    <location>
        <begin position="944"/>
        <end position="962"/>
    </location>
</feature>
<dbReference type="PROSITE" id="PS50009">
    <property type="entry name" value="RASGEF_CAT"/>
    <property type="match status" value="1"/>
</dbReference>
<name>A0A9P8A077_MORAP</name>
<evidence type="ECO:0000256" key="2">
    <source>
        <dbReference type="ARBA" id="ARBA00022658"/>
    </source>
</evidence>
<evidence type="ECO:0000259" key="8">
    <source>
        <dbReference type="PROSITE" id="PS50212"/>
    </source>
</evidence>
<dbReference type="InterPro" id="IPR023578">
    <property type="entry name" value="Ras_GEF_dom_sf"/>
</dbReference>
<protein>
    <submittedName>
        <fullName evidence="9">Uncharacterized protein</fullName>
    </submittedName>
</protein>
<dbReference type="Gene3D" id="1.10.840.10">
    <property type="entry name" value="Ras guanine-nucleotide exchange factors catalytic domain"/>
    <property type="match status" value="1"/>
</dbReference>
<comment type="caution">
    <text evidence="9">The sequence shown here is derived from an EMBL/GenBank/DDBJ whole genome shotgun (WGS) entry which is preliminary data.</text>
</comment>
<gene>
    <name evidence="9" type="ORF">KVV02_003114</name>
</gene>
<dbReference type="Gene3D" id="2.30.30.40">
    <property type="entry name" value="SH3 Domains"/>
    <property type="match status" value="1"/>
</dbReference>
<feature type="compositionally biased region" description="Low complexity" evidence="5">
    <location>
        <begin position="856"/>
        <end position="868"/>
    </location>
</feature>
<dbReference type="PANTHER" id="PTHR23113:SF354">
    <property type="entry name" value="BUD SITE SELECTION PROTEIN 5"/>
    <property type="match status" value="1"/>
</dbReference>
<sequence>MGGGNDSNVSSINNQGIEGDFIVRALHEYHTDSVGHLSFAQFQYIKVIHCEESGWWLGESESNRGWFPSNRVERVDPVYETESLRASRTGHYVNLPFSLFLAFWPAQITSEDYDQIRTGLDGVETQFLGEPLSESITDGAHLDWTAKPTRAGQLAFPPSQLSVPQPYYGPESSSTDMENDMFYHHTISSTTSLNNSDISYAYSDFVAEVTLYVDELKDSISKGDVDRYQPVVANIISCVKALLVFTNTIARESEVLQTYPELARSRRVILRALGKLYSKCRVANGSQALTTTRQRQYAVEKLGIFAGQVLGGIADFATRACEIGLRIRAEHSPMPAAGGGELDMVLMASGEVDTASISGTAPSTTSSSYGRPRRRVSRANSAKGFKSFNAVRQWKSEHVQKHNAARNAIEFLLEEYMECLNGSKGSTALNDILKKTIQAGQVVEKFLMSAEEMKTRTNIKEDTDYTTNKALLLKTMTDLFGFIHTLESAPEGRNHAVDAILNRFMSLVSVMLRCLVDMEVIPKASTSSQSAQETSLFNGNRRISFPQDQESQTLEALSASRSITPEPRIEDDIYENGRSYQLSDSPVSSAVGSNTDSLSRATYPSKNTTSVRPKQQTNSFGQVVPLNRKLISMTSMNEKYRRQANSGQYSLDKDVPGTYPETAVYGEAHDLESDQMDFYRSPHHDSAVVLSTKNTPHHSLMNGNKASSPRIPVVEDSEERKSTTGLRRQNRKSDQGQGGEKGSKTEKSHGELDDAIKEAERKIAAIFMPTMGRVQISQEIIAPTVAVLQTDPSPQNTAENDAMAPPTPNLRPHFTAETRPSNTAETRPSNTASRASRATKSTAESAGATTSRTSGARQAAAGRNAARRPSTEINGSNEDSDIVGLGVSTPSGTHPKHASSSTISSQVSASSTSAPRAPGNVRASGRNVISPSPRLESSRRVPRSSETSVHPHSPNLSAQSTNSRAGSRMGGSASSSLSPATIMPGSRRGSEHSVRSEASARRKSNDNQSLRENDPRCDYQDRRQPSSQAGPRRASKASMSTTPSPRMGPFNTREEDMTSGSSTPASSHVHSFQDGRQSPRRPIKSNRRESVQSNLSVATESSVHSRSSNLRPVSPALRGRHHNSPDSSIKGRLSSESNISSNDKQHYHHQQQPQPTRGTPSSSAYRPRPNRVGQAKIRTGSEDKLEATPVPATNPWFLENDYESDEVLYNDNGILVAATLDAYIEMLTSHKNTPDTAFVSTFFITFRLFTSPVELVDLLVKRFMKTPPAELSEFEQLMWAQQKHERIQKRVHIALRTWLETYWVTDKDRDAFKSIMEFVAHEMMEALPGPAGRLLDMLNQWANKRKSLGLNSRTQIISKARSHDRIDQIDSALDAHNNSSHGSKLFATVKDRSLGDQLKTSGRKGISNAFGGSSGDGPQARGPPVPLVNKALLNALSSDHNLSKVPVTDIKPVELARQLTIMFGRLYADIPYLELLEKDRPNCSRMAQISNKIIIWVTDTIVDEQDVKKRIGVVKHWIEVGEECLRLNNYDTLFAISSAIESTPVKRLYNTWEGINKAYYDRSSQLRKIVSNELNYSAYRARLKTVQAPCIPFLGIYLTTITYIEDGNSTYKDPNPMPTPGAPSQSTDNTSAPSTRKLLRYGRFYQLAKAVQELRGFQGSYELLEVPRLRDYILKCIENQDSERSYRKSLAIEPRRPAPNHIPATPGMSGHGTSGGQRSSGGGKGLFHGGITNSDVNSNVPTKLNKLSFFRKSARSDRS</sequence>
<dbReference type="Pfam" id="PF00618">
    <property type="entry name" value="RasGEF_N"/>
    <property type="match status" value="1"/>
</dbReference>
<feature type="compositionally biased region" description="Polar residues" evidence="5">
    <location>
        <begin position="1091"/>
        <end position="1111"/>
    </location>
</feature>
<feature type="domain" description="SH3" evidence="6">
    <location>
        <begin position="18"/>
        <end position="77"/>
    </location>
</feature>
<dbReference type="SMART" id="SM00326">
    <property type="entry name" value="SH3"/>
    <property type="match status" value="1"/>
</dbReference>